<evidence type="ECO:0000313" key="3">
    <source>
        <dbReference type="Proteomes" id="UP001500212"/>
    </source>
</evidence>
<dbReference type="Proteomes" id="UP001500212">
    <property type="component" value="Unassembled WGS sequence"/>
</dbReference>
<dbReference type="EMBL" id="BAABHJ010000020">
    <property type="protein sequence ID" value="GAA4612361.1"/>
    <property type="molecule type" value="Genomic_DNA"/>
</dbReference>
<dbReference type="Pfam" id="PF19054">
    <property type="entry name" value="DUF5753"/>
    <property type="match status" value="1"/>
</dbReference>
<dbReference type="InterPro" id="IPR010982">
    <property type="entry name" value="Lambda_DNA-bd_dom_sf"/>
</dbReference>
<sequence length="284" mass="31981">MATITPTIRLRRLGMALRDHREAAGLALDEAARVLMRSPSSLSRIEKGLHHVPVRDLEYILGKYGVTDPAVRDRLFDWCRNGRKKGWWQRYATDLSPEMMDFIGLEADATFIGLFELILVPGLLQTEAYARALMETGPFADDPERVDRLVAVRMRRQELLHEADPPRLRTILDEAALRREVGGRKLMRAQLQILLDVSVLPHVTIQVIPFSAGAHLGVASAFGVMHVGSRGDLQVATVDSLTEMSYREENTQVRAYSAAFEHLHATALSDRDSQKFMQRVLSEL</sequence>
<dbReference type="InterPro" id="IPR001387">
    <property type="entry name" value="Cro/C1-type_HTH"/>
</dbReference>
<dbReference type="SUPFAM" id="SSF47413">
    <property type="entry name" value="lambda repressor-like DNA-binding domains"/>
    <property type="match status" value="1"/>
</dbReference>
<proteinExistence type="predicted"/>
<dbReference type="RefSeq" id="WP_345359899.1">
    <property type="nucleotide sequence ID" value="NZ_BAABHJ010000020.1"/>
</dbReference>
<reference evidence="3" key="1">
    <citation type="journal article" date="2019" name="Int. J. Syst. Evol. Microbiol.">
        <title>The Global Catalogue of Microorganisms (GCM) 10K type strain sequencing project: providing services to taxonomists for standard genome sequencing and annotation.</title>
        <authorList>
            <consortium name="The Broad Institute Genomics Platform"/>
            <consortium name="The Broad Institute Genome Sequencing Center for Infectious Disease"/>
            <person name="Wu L."/>
            <person name="Ma J."/>
        </authorList>
    </citation>
    <scope>NUCLEOTIDE SEQUENCE [LARGE SCALE GENOMIC DNA]</scope>
    <source>
        <strain evidence="3">JCM 17938</strain>
    </source>
</reference>
<organism evidence="2 3">
    <name type="scientific">Actinoallomurus liliacearum</name>
    <dbReference type="NCBI Taxonomy" id="1080073"/>
    <lineage>
        <taxon>Bacteria</taxon>
        <taxon>Bacillati</taxon>
        <taxon>Actinomycetota</taxon>
        <taxon>Actinomycetes</taxon>
        <taxon>Streptosporangiales</taxon>
        <taxon>Thermomonosporaceae</taxon>
        <taxon>Actinoallomurus</taxon>
    </lineage>
</organism>
<dbReference type="CDD" id="cd00093">
    <property type="entry name" value="HTH_XRE"/>
    <property type="match status" value="1"/>
</dbReference>
<protein>
    <submittedName>
        <fullName evidence="2">Helix-turn-helix transcriptional regulator</fullName>
    </submittedName>
</protein>
<evidence type="ECO:0000313" key="2">
    <source>
        <dbReference type="EMBL" id="GAA4612361.1"/>
    </source>
</evidence>
<feature type="domain" description="DUF5753" evidence="1">
    <location>
        <begin position="101"/>
        <end position="279"/>
    </location>
</feature>
<dbReference type="InterPro" id="IPR043917">
    <property type="entry name" value="DUF5753"/>
</dbReference>
<name>A0ABP8TTC3_9ACTN</name>
<gene>
    <name evidence="2" type="ORF">GCM10023195_52900</name>
</gene>
<dbReference type="Pfam" id="PF13560">
    <property type="entry name" value="HTH_31"/>
    <property type="match status" value="1"/>
</dbReference>
<keyword evidence="3" id="KW-1185">Reference proteome</keyword>
<accession>A0ABP8TTC3</accession>
<dbReference type="Gene3D" id="1.10.260.40">
    <property type="entry name" value="lambda repressor-like DNA-binding domains"/>
    <property type="match status" value="1"/>
</dbReference>
<comment type="caution">
    <text evidence="2">The sequence shown here is derived from an EMBL/GenBank/DDBJ whole genome shotgun (WGS) entry which is preliminary data.</text>
</comment>
<evidence type="ECO:0000259" key="1">
    <source>
        <dbReference type="Pfam" id="PF19054"/>
    </source>
</evidence>